<proteinExistence type="predicted"/>
<dbReference type="AlphaFoldDB" id="A0A6H5GTD0"/>
<protein>
    <submittedName>
        <fullName evidence="1">Uncharacterized protein</fullName>
    </submittedName>
</protein>
<dbReference type="EMBL" id="CADCXU010017100">
    <property type="protein sequence ID" value="CAB0006018.1"/>
    <property type="molecule type" value="Genomic_DNA"/>
</dbReference>
<accession>A0A6H5GTD0</accession>
<reference evidence="1 2" key="1">
    <citation type="submission" date="2020-02" db="EMBL/GenBank/DDBJ databases">
        <authorList>
            <person name="Ferguson B K."/>
        </authorList>
    </citation>
    <scope>NUCLEOTIDE SEQUENCE [LARGE SCALE GENOMIC DNA]</scope>
</reference>
<evidence type="ECO:0000313" key="2">
    <source>
        <dbReference type="Proteomes" id="UP000479000"/>
    </source>
</evidence>
<dbReference type="Proteomes" id="UP000479000">
    <property type="component" value="Unassembled WGS sequence"/>
</dbReference>
<sequence>MIFRMLSDSRYSVGDTPALRVKPSRSRVAPPRNQNRSGGEFEYCRWKVRLFQRRHGSRGFLAAKARGIWFLLLCGNRRYRLVLKTMFVISEEVSLYAKIRIETCP</sequence>
<keyword evidence="2" id="KW-1185">Reference proteome</keyword>
<name>A0A6H5GTD0_9HEMI</name>
<evidence type="ECO:0000313" key="1">
    <source>
        <dbReference type="EMBL" id="CAB0006018.1"/>
    </source>
</evidence>
<gene>
    <name evidence="1" type="ORF">NTEN_LOCUS11495</name>
</gene>
<organism evidence="1 2">
    <name type="scientific">Nesidiocoris tenuis</name>
    <dbReference type="NCBI Taxonomy" id="355587"/>
    <lineage>
        <taxon>Eukaryota</taxon>
        <taxon>Metazoa</taxon>
        <taxon>Ecdysozoa</taxon>
        <taxon>Arthropoda</taxon>
        <taxon>Hexapoda</taxon>
        <taxon>Insecta</taxon>
        <taxon>Pterygota</taxon>
        <taxon>Neoptera</taxon>
        <taxon>Paraneoptera</taxon>
        <taxon>Hemiptera</taxon>
        <taxon>Heteroptera</taxon>
        <taxon>Panheteroptera</taxon>
        <taxon>Cimicomorpha</taxon>
        <taxon>Miridae</taxon>
        <taxon>Dicyphina</taxon>
        <taxon>Nesidiocoris</taxon>
    </lineage>
</organism>